<dbReference type="AlphaFoldDB" id="A0A8C9GV09"/>
<dbReference type="GO" id="GO:0005102">
    <property type="term" value="F:signaling receptor binding"/>
    <property type="evidence" value="ECO:0007669"/>
    <property type="project" value="TreeGrafter"/>
</dbReference>
<dbReference type="Gene3D" id="2.60.120.260">
    <property type="entry name" value="Galactose-binding domain-like"/>
    <property type="match status" value="1"/>
</dbReference>
<sequence length="167" mass="19065">MTWLVAVSWAALRRLLCGCPQALLGGMLSTRESARGTDFSDNGRLGFQEQRYRRPLRESGPTLDIPVPSIFNDINQDWRLWHFVSWVWYEWEVTLLVRWIQDLRTRVLLRIGSAHFYATVVSVACSRQGGWVDTAAEQHGTLRFHPQPVSWVGMVGGLTLPWGLCPV</sequence>
<dbReference type="SUPFAM" id="SSF49785">
    <property type="entry name" value="Galactose-binding domain-like"/>
    <property type="match status" value="1"/>
</dbReference>
<feature type="chain" id="PRO_5034719983" evidence="2">
    <location>
        <begin position="19"/>
        <end position="167"/>
    </location>
</feature>
<name>A0A8C9GV09_9PRIM</name>
<keyword evidence="2" id="KW-0732">Signal</keyword>
<dbReference type="Proteomes" id="UP000694416">
    <property type="component" value="Unplaced"/>
</dbReference>
<proteinExistence type="inferred from homology"/>
<organism evidence="3 4">
    <name type="scientific">Piliocolobus tephrosceles</name>
    <name type="common">Ugandan red Colobus</name>
    <dbReference type="NCBI Taxonomy" id="591936"/>
    <lineage>
        <taxon>Eukaryota</taxon>
        <taxon>Metazoa</taxon>
        <taxon>Chordata</taxon>
        <taxon>Craniata</taxon>
        <taxon>Vertebrata</taxon>
        <taxon>Euteleostomi</taxon>
        <taxon>Mammalia</taxon>
        <taxon>Eutheria</taxon>
        <taxon>Euarchontoglires</taxon>
        <taxon>Primates</taxon>
        <taxon>Haplorrhini</taxon>
        <taxon>Catarrhini</taxon>
        <taxon>Cercopithecidae</taxon>
        <taxon>Colobinae</taxon>
        <taxon>Piliocolobus</taxon>
    </lineage>
</organism>
<evidence type="ECO:0000313" key="4">
    <source>
        <dbReference type="Proteomes" id="UP000694416"/>
    </source>
</evidence>
<dbReference type="GO" id="GO:0030246">
    <property type="term" value="F:carbohydrate binding"/>
    <property type="evidence" value="ECO:0007669"/>
    <property type="project" value="TreeGrafter"/>
</dbReference>
<comment type="similarity">
    <text evidence="1">Belongs to the glycosyl hydrolase 2 family.</text>
</comment>
<dbReference type="Ensembl" id="ENSPTET00000015224.1">
    <property type="protein sequence ID" value="ENSPTEP00000010020.1"/>
    <property type="gene ID" value="ENSPTEG00000011372.1"/>
</dbReference>
<evidence type="ECO:0000256" key="1">
    <source>
        <dbReference type="ARBA" id="ARBA00007401"/>
    </source>
</evidence>
<dbReference type="GO" id="GO:0005615">
    <property type="term" value="C:extracellular space"/>
    <property type="evidence" value="ECO:0007669"/>
    <property type="project" value="TreeGrafter"/>
</dbReference>
<reference evidence="3" key="1">
    <citation type="submission" date="2025-08" db="UniProtKB">
        <authorList>
            <consortium name="Ensembl"/>
        </authorList>
    </citation>
    <scope>IDENTIFICATION</scope>
</reference>
<dbReference type="InterPro" id="IPR008979">
    <property type="entry name" value="Galactose-bd-like_sf"/>
</dbReference>
<dbReference type="GO" id="GO:0019391">
    <property type="term" value="P:glucuronoside catabolic process"/>
    <property type="evidence" value="ECO:0007669"/>
    <property type="project" value="TreeGrafter"/>
</dbReference>
<keyword evidence="4" id="KW-1185">Reference proteome</keyword>
<evidence type="ECO:0000256" key="2">
    <source>
        <dbReference type="SAM" id="SignalP"/>
    </source>
</evidence>
<protein>
    <submittedName>
        <fullName evidence="3">Uncharacterized protein</fullName>
    </submittedName>
</protein>
<accession>A0A8C9GV09</accession>
<dbReference type="PANTHER" id="PTHR10066:SF67">
    <property type="entry name" value="BETA-GLUCURONIDASE"/>
    <property type="match status" value="1"/>
</dbReference>
<dbReference type="GO" id="GO:0004566">
    <property type="term" value="F:beta-glucuronidase activity"/>
    <property type="evidence" value="ECO:0007669"/>
    <property type="project" value="TreeGrafter"/>
</dbReference>
<reference evidence="3" key="2">
    <citation type="submission" date="2025-09" db="UniProtKB">
        <authorList>
            <consortium name="Ensembl"/>
        </authorList>
    </citation>
    <scope>IDENTIFICATION</scope>
</reference>
<feature type="signal peptide" evidence="2">
    <location>
        <begin position="1"/>
        <end position="18"/>
    </location>
</feature>
<evidence type="ECO:0000313" key="3">
    <source>
        <dbReference type="Ensembl" id="ENSPTEP00000010020.1"/>
    </source>
</evidence>
<dbReference type="PANTHER" id="PTHR10066">
    <property type="entry name" value="BETA-GLUCURONIDASE"/>
    <property type="match status" value="1"/>
</dbReference>